<dbReference type="InterPro" id="IPR038765">
    <property type="entry name" value="Papain-like_cys_pep_sf"/>
</dbReference>
<dbReference type="AlphaFoldDB" id="W8RVN4"/>
<organism evidence="1 2">
    <name type="scientific">Roseicyclus elongatus DSM 19469</name>
    <dbReference type="NCBI Taxonomy" id="1294273"/>
    <lineage>
        <taxon>Bacteria</taxon>
        <taxon>Pseudomonadati</taxon>
        <taxon>Pseudomonadota</taxon>
        <taxon>Alphaproteobacteria</taxon>
        <taxon>Rhodobacterales</taxon>
        <taxon>Roseobacteraceae</taxon>
        <taxon>Roseicyclus</taxon>
    </lineage>
</organism>
<keyword evidence="2" id="KW-1185">Reference proteome</keyword>
<dbReference type="STRING" id="1294273.roselon_03075"/>
<dbReference type="SUPFAM" id="SSF54001">
    <property type="entry name" value="Cysteine proteinases"/>
    <property type="match status" value="1"/>
</dbReference>
<sequence>MIGIADANIELLRQIGLIQLRPGRMTRQAEATRIVQEALRPLDTVFVHSENRMSGHLIPGQFTHGAVYIGTEAQLRAAGLWHLPALAPYRDQIRAGAVFLEAVDGGVRLIDPATVLNTDAVVILRPETGNRAAILRRGISHMGVPFDMRFDAADPSHLFCAELISLMYPAADLPRLTAYGRETILIDAIVAGALTGDLPFAVVGYVETNARGGARALSTRDLAWRIRQAWDDAGPREGN</sequence>
<gene>
    <name evidence="1" type="ORF">roselon_03075</name>
</gene>
<name>W8RVN4_9RHOB</name>
<dbReference type="InterPro" id="IPR024453">
    <property type="entry name" value="Peptidase_C92"/>
</dbReference>
<dbReference type="KEGG" id="red:roselon_03075"/>
<accession>W8RVN4</accession>
<dbReference type="HOGENOM" id="CLU_1160376_0_0_5"/>
<dbReference type="Gene3D" id="3.90.1720.10">
    <property type="entry name" value="endopeptidase domain like (from Nostoc punctiforme)"/>
    <property type="match status" value="1"/>
</dbReference>
<reference evidence="1 2" key="1">
    <citation type="submission" date="2013-03" db="EMBL/GenBank/DDBJ databases">
        <authorList>
            <person name="Fiebig A."/>
            <person name="Goeker M."/>
            <person name="Klenk H.-P.P."/>
        </authorList>
    </citation>
    <scope>NUCLEOTIDE SEQUENCE [LARGE SCALE GENOMIC DNA]</scope>
    <source>
        <strain evidence="2">DSM 19469</strain>
    </source>
</reference>
<protein>
    <submittedName>
        <fullName evidence="1">Uncharacterized protein</fullName>
    </submittedName>
</protein>
<dbReference type="EMBL" id="CP004372">
    <property type="protein sequence ID" value="AHM05348.1"/>
    <property type="molecule type" value="Genomic_DNA"/>
</dbReference>
<proteinExistence type="predicted"/>
<evidence type="ECO:0000313" key="2">
    <source>
        <dbReference type="Proteomes" id="UP000019593"/>
    </source>
</evidence>
<dbReference type="eggNOG" id="COG3863">
    <property type="taxonomic scope" value="Bacteria"/>
</dbReference>
<dbReference type="Proteomes" id="UP000019593">
    <property type="component" value="Chromosome"/>
</dbReference>
<evidence type="ECO:0000313" key="1">
    <source>
        <dbReference type="EMBL" id="AHM05348.1"/>
    </source>
</evidence>
<dbReference type="Pfam" id="PF05708">
    <property type="entry name" value="Peptidase_C92"/>
    <property type="match status" value="1"/>
</dbReference>